<dbReference type="GO" id="GO:0098794">
    <property type="term" value="C:postsynapse"/>
    <property type="evidence" value="ECO:0007669"/>
    <property type="project" value="TreeGrafter"/>
</dbReference>
<feature type="transmembrane region" description="Helical" evidence="20">
    <location>
        <begin position="116"/>
        <end position="133"/>
    </location>
</feature>
<feature type="transmembrane region" description="Helical" evidence="20">
    <location>
        <begin position="768"/>
        <end position="788"/>
    </location>
</feature>
<dbReference type="InterPro" id="IPR051171">
    <property type="entry name" value="CaCA"/>
</dbReference>
<evidence type="ECO:0000256" key="4">
    <source>
        <dbReference type="ARBA" id="ARBA00022449"/>
    </source>
</evidence>
<evidence type="ECO:0000256" key="18">
    <source>
        <dbReference type="ARBA" id="ARBA00023201"/>
    </source>
</evidence>
<feature type="transmembrane region" description="Helical" evidence="20">
    <location>
        <begin position="800"/>
        <end position="820"/>
    </location>
</feature>
<dbReference type="Gene3D" id="1.20.1420.30">
    <property type="entry name" value="NCX, central ion-binding region"/>
    <property type="match status" value="2"/>
</dbReference>
<gene>
    <name evidence="23" type="primary">slc8a2a</name>
</gene>
<keyword evidence="3" id="KW-0813">Transport</keyword>
<evidence type="ECO:0000313" key="23">
    <source>
        <dbReference type="Ensembl" id="ENSAMXP00005024635.1"/>
    </source>
</evidence>
<dbReference type="GO" id="GO:0007154">
    <property type="term" value="P:cell communication"/>
    <property type="evidence" value="ECO:0007669"/>
    <property type="project" value="InterPro"/>
</dbReference>
<dbReference type="GO" id="GO:0046872">
    <property type="term" value="F:metal ion binding"/>
    <property type="evidence" value="ECO:0007669"/>
    <property type="project" value="UniProtKB-KW"/>
</dbReference>
<evidence type="ECO:0000256" key="6">
    <source>
        <dbReference type="ARBA" id="ARBA00022568"/>
    </source>
</evidence>
<keyword evidence="18" id="KW-0739">Sodium transport</keyword>
<evidence type="ECO:0000259" key="22">
    <source>
        <dbReference type="SMART" id="SM00237"/>
    </source>
</evidence>
<feature type="transmembrane region" description="Helical" evidence="20">
    <location>
        <begin position="691"/>
        <end position="715"/>
    </location>
</feature>
<dbReference type="InterPro" id="IPR032452">
    <property type="entry name" value="Na_Ca_Ex_C-exten"/>
</dbReference>
<evidence type="ECO:0000256" key="8">
    <source>
        <dbReference type="ARBA" id="ARBA00022723"/>
    </source>
</evidence>
<dbReference type="Gene3D" id="2.60.40.2030">
    <property type="match status" value="2"/>
</dbReference>
<evidence type="ECO:0000256" key="10">
    <source>
        <dbReference type="ARBA" id="ARBA00022737"/>
    </source>
</evidence>
<dbReference type="SUPFAM" id="SSF141072">
    <property type="entry name" value="CalX-like"/>
    <property type="match status" value="2"/>
</dbReference>
<proteinExistence type="inferred from homology"/>
<organism evidence="23 24">
    <name type="scientific">Astyanax mexicanus</name>
    <name type="common">Blind cave fish</name>
    <name type="synonym">Astyanax fasciatus mexicanus</name>
    <dbReference type="NCBI Taxonomy" id="7994"/>
    <lineage>
        <taxon>Eukaryota</taxon>
        <taxon>Metazoa</taxon>
        <taxon>Chordata</taxon>
        <taxon>Craniata</taxon>
        <taxon>Vertebrata</taxon>
        <taxon>Euteleostomi</taxon>
        <taxon>Actinopterygii</taxon>
        <taxon>Neopterygii</taxon>
        <taxon>Teleostei</taxon>
        <taxon>Ostariophysi</taxon>
        <taxon>Characiformes</taxon>
        <taxon>Characoidei</taxon>
        <taxon>Acestrorhamphidae</taxon>
        <taxon>Acestrorhamphinae</taxon>
        <taxon>Astyanax</taxon>
    </lineage>
</organism>
<evidence type="ECO:0000256" key="21">
    <source>
        <dbReference type="SAM" id="SignalP"/>
    </source>
</evidence>
<dbReference type="GO" id="GO:0005516">
    <property type="term" value="F:calmodulin binding"/>
    <property type="evidence" value="ECO:0007669"/>
    <property type="project" value="UniProtKB-KW"/>
</dbReference>
<dbReference type="AlphaFoldDB" id="A0A8B9JPY1"/>
<sequence length="866" mass="96102">MAPPPLVPVLLLLLLSVRLCVCSQNSSCNQKVECSDGIILPVWMPKNPPLAEQIARAIIYFLCLLYLFLGVSIIADRFMAAIEVITSQEKEVTITGANGEKTVATVRIWNETVSNLTLMALGSSAPEILLSVIEVCGHGFESGELGPGTIVGSAAFNMLVIIGICVWVIPDGESRKIQHLRVFFITASWSIFAYIWLYLILAVISPGIVQVWEALVTLLFFPLCVLMAWIADRRLLFYKYMNRSYRAKKRNGIIVETEGDPTKSLSRTERRWVIRMLRDLRQKHPDKDLDQLIEMASYSTLQKQPKSRAFYRVQATRMMIGAGNVLKKHAAAEQAKRASSSGPLDDLATCAHVSFEQMQYQCSENCGEVSLWVALLGGSGTKTFHVDYRTENGSASAGTDFQYCEGTLVFQPGDTRKEIKVGIIDDEVFEEDEHFFVRLSNLREEGGDSTDGARLVDPLVTTVTILDDDHAGIFSFGQREMQVAENSGIVEIPVNRNSGVRGTVTVPYHTEDGSARQGVDYEFVQGELEFTNEQTCKTLQVRIVNVQEYEKRENFYIVLEEPRWLKRGISDLLLNQGKRSTPAPELEEAKKIAEMGKPVLGEHSKLEVIIEESMAFKNTVDRLMKDTNLAEVIGTHSWKEQFIEAITVSSGEEDSEEGAEPRHPSCCDYFMHVMTVFWKVLFAFVPPTEYWNGWACFIVCILVIGFLTAIIGDLASHFGCTVGLRDTVTAVVFVALGTSIPDTFASKVAAVQDQYADASVGNVTGSNAVNVFLGIGVAWSISAVYWEVKGQAFKVDPGSLAFSVTLFTIFAFITMAVLMLRRRPAVGGELGGPKAFKILTTMLFIGLWLLYITFSSLEAYCHITGF</sequence>
<protein>
    <submittedName>
        <fullName evidence="23">Solute carrier family 8 member A3</fullName>
    </submittedName>
</protein>
<feature type="signal peptide" evidence="21">
    <location>
        <begin position="1"/>
        <end position="22"/>
    </location>
</feature>
<dbReference type="FunFam" id="1.20.1420.30:FF:000001">
    <property type="entry name" value="sodium/calcium exchanger 1 isoform X1"/>
    <property type="match status" value="1"/>
</dbReference>
<dbReference type="InterPro" id="IPR004836">
    <property type="entry name" value="Na_Ca_Ex"/>
</dbReference>
<dbReference type="SMART" id="SM00237">
    <property type="entry name" value="Calx_beta"/>
    <property type="match status" value="2"/>
</dbReference>
<evidence type="ECO:0000256" key="19">
    <source>
        <dbReference type="ARBA" id="ARBA00033667"/>
    </source>
</evidence>
<dbReference type="Pfam" id="PF01699">
    <property type="entry name" value="Na_Ca_ex"/>
    <property type="match status" value="2"/>
</dbReference>
<dbReference type="PANTHER" id="PTHR11878">
    <property type="entry name" value="SODIUM/CALCIUM EXCHANGER"/>
    <property type="match status" value="1"/>
</dbReference>
<dbReference type="GO" id="GO:0005432">
    <property type="term" value="F:calcium:sodium antiporter activity"/>
    <property type="evidence" value="ECO:0007669"/>
    <property type="project" value="InterPro"/>
</dbReference>
<evidence type="ECO:0000256" key="14">
    <source>
        <dbReference type="ARBA" id="ARBA00023053"/>
    </source>
</evidence>
<keyword evidence="10" id="KW-0677">Repeat</keyword>
<keyword evidence="5" id="KW-1003">Cell membrane</keyword>
<evidence type="ECO:0000256" key="2">
    <source>
        <dbReference type="ARBA" id="ARBA00007489"/>
    </source>
</evidence>
<feature type="transmembrane region" description="Helical" evidence="20">
    <location>
        <begin position="211"/>
        <end position="231"/>
    </location>
</feature>
<feature type="domain" description="Calx-beta" evidence="22">
    <location>
        <begin position="340"/>
        <end position="440"/>
    </location>
</feature>
<keyword evidence="6" id="KW-0109">Calcium transport</keyword>
<comment type="catalytic activity">
    <reaction evidence="19">
        <text>Ca(2+)(in) + 3 Na(+)(out) = Ca(2+)(out) + 3 Na(+)(in)</text>
        <dbReference type="Rhea" id="RHEA:69955"/>
        <dbReference type="ChEBI" id="CHEBI:29101"/>
        <dbReference type="ChEBI" id="CHEBI:29108"/>
    </reaction>
</comment>
<evidence type="ECO:0000256" key="1">
    <source>
        <dbReference type="ARBA" id="ARBA00004651"/>
    </source>
</evidence>
<evidence type="ECO:0000256" key="17">
    <source>
        <dbReference type="ARBA" id="ARBA00023180"/>
    </source>
</evidence>
<evidence type="ECO:0000256" key="9">
    <source>
        <dbReference type="ARBA" id="ARBA00022729"/>
    </source>
</evidence>
<feature type="transmembrane region" description="Helical" evidence="20">
    <location>
        <begin position="835"/>
        <end position="854"/>
    </location>
</feature>
<name>A0A8B9JPY1_ASTMX</name>
<evidence type="ECO:0000256" key="12">
    <source>
        <dbReference type="ARBA" id="ARBA00022860"/>
    </source>
</evidence>
<evidence type="ECO:0000256" key="11">
    <source>
        <dbReference type="ARBA" id="ARBA00022837"/>
    </source>
</evidence>
<feature type="transmembrane region" description="Helical" evidence="20">
    <location>
        <begin position="145"/>
        <end position="170"/>
    </location>
</feature>
<dbReference type="PRINTS" id="PR01259">
    <property type="entry name" value="NACAEXCHNGR"/>
</dbReference>
<keyword evidence="12" id="KW-0112">Calmodulin-binding</keyword>
<comment type="similarity">
    <text evidence="2">Belongs to the Ca(2+):cation antiporter (CaCA) (TC 2.A.19) family. SLC8 subfamily.</text>
</comment>
<evidence type="ECO:0000256" key="15">
    <source>
        <dbReference type="ARBA" id="ARBA00023065"/>
    </source>
</evidence>
<evidence type="ECO:0000256" key="3">
    <source>
        <dbReference type="ARBA" id="ARBA00022448"/>
    </source>
</evidence>
<comment type="subcellular location">
    <subcellularLocation>
        <location evidence="1">Cell membrane</location>
        <topology evidence="1">Multi-pass membrane protein</topology>
    </subcellularLocation>
</comment>
<keyword evidence="7 20" id="KW-0812">Transmembrane</keyword>
<dbReference type="Pfam" id="PF16494">
    <property type="entry name" value="Na_Ca_ex_C"/>
    <property type="match status" value="2"/>
</dbReference>
<dbReference type="InterPro" id="IPR003644">
    <property type="entry name" value="Calx_beta"/>
</dbReference>
<feature type="transmembrane region" description="Helical" evidence="20">
    <location>
        <begin position="182"/>
        <end position="205"/>
    </location>
</feature>
<dbReference type="InterPro" id="IPR044880">
    <property type="entry name" value="NCX_ion-bd_dom_sf"/>
</dbReference>
<keyword evidence="9 21" id="KW-0732">Signal</keyword>
<keyword evidence="17" id="KW-0325">Glycoprotein</keyword>
<evidence type="ECO:0000256" key="20">
    <source>
        <dbReference type="SAM" id="Phobius"/>
    </source>
</evidence>
<keyword evidence="4" id="KW-0050">Antiport</keyword>
<dbReference type="GO" id="GO:0042383">
    <property type="term" value="C:sarcolemma"/>
    <property type="evidence" value="ECO:0007669"/>
    <property type="project" value="TreeGrafter"/>
</dbReference>
<evidence type="ECO:0000256" key="13">
    <source>
        <dbReference type="ARBA" id="ARBA00022989"/>
    </source>
</evidence>
<keyword evidence="15" id="KW-0406">Ion transport</keyword>
<dbReference type="Pfam" id="PF03160">
    <property type="entry name" value="Calx-beta"/>
    <property type="match status" value="1"/>
</dbReference>
<evidence type="ECO:0000256" key="16">
    <source>
        <dbReference type="ARBA" id="ARBA00023136"/>
    </source>
</evidence>
<accession>A0A8B9JPY1</accession>
<dbReference type="InterPro" id="IPR038081">
    <property type="entry name" value="CalX-like_sf"/>
</dbReference>
<keyword evidence="8" id="KW-0479">Metal-binding</keyword>
<keyword evidence="14" id="KW-0915">Sodium</keyword>
<feature type="chain" id="PRO_5034289088" evidence="21">
    <location>
        <begin position="23"/>
        <end position="866"/>
    </location>
</feature>
<dbReference type="FunFam" id="1.20.1420.30:FF:000003">
    <property type="entry name" value="sodium/calcium exchanger 1 isoform X1"/>
    <property type="match status" value="1"/>
</dbReference>
<dbReference type="Proteomes" id="UP000694621">
    <property type="component" value="Unplaced"/>
</dbReference>
<dbReference type="InterPro" id="IPR004837">
    <property type="entry name" value="NaCa_Exmemb"/>
</dbReference>
<keyword evidence="11" id="KW-0106">Calcium</keyword>
<dbReference type="Ensembl" id="ENSAMXT00005027177.1">
    <property type="protein sequence ID" value="ENSAMXP00005024635.1"/>
    <property type="gene ID" value="ENSAMXG00005012430.1"/>
</dbReference>
<dbReference type="GO" id="GO:0030424">
    <property type="term" value="C:axon"/>
    <property type="evidence" value="ECO:0007669"/>
    <property type="project" value="TreeGrafter"/>
</dbReference>
<evidence type="ECO:0000256" key="5">
    <source>
        <dbReference type="ARBA" id="ARBA00022475"/>
    </source>
</evidence>
<reference evidence="23" key="1">
    <citation type="submission" date="2025-08" db="UniProtKB">
        <authorList>
            <consortium name="Ensembl"/>
        </authorList>
    </citation>
    <scope>IDENTIFICATION</scope>
</reference>
<dbReference type="GO" id="GO:0098703">
    <property type="term" value="P:calcium ion import across plasma membrane"/>
    <property type="evidence" value="ECO:0007669"/>
    <property type="project" value="TreeGrafter"/>
</dbReference>
<keyword evidence="16 20" id="KW-0472">Membrane</keyword>
<evidence type="ECO:0000256" key="7">
    <source>
        <dbReference type="ARBA" id="ARBA00022692"/>
    </source>
</evidence>
<dbReference type="PANTHER" id="PTHR11878:SF77">
    <property type="entry name" value="SODIUM_CALCIUM EXCHANGER 2 ISOFORM X1"/>
    <property type="match status" value="1"/>
</dbReference>
<feature type="transmembrane region" description="Helical" evidence="20">
    <location>
        <begin position="54"/>
        <end position="75"/>
    </location>
</feature>
<dbReference type="NCBIfam" id="TIGR00845">
    <property type="entry name" value="caca"/>
    <property type="match status" value="1"/>
</dbReference>
<feature type="domain" description="Calx-beta" evidence="22">
    <location>
        <begin position="461"/>
        <end position="560"/>
    </location>
</feature>
<evidence type="ECO:0000313" key="24">
    <source>
        <dbReference type="Proteomes" id="UP000694621"/>
    </source>
</evidence>
<keyword evidence="13 20" id="KW-1133">Transmembrane helix</keyword>